<reference evidence="3" key="1">
    <citation type="submission" date="2018-06" db="EMBL/GenBank/DDBJ databases">
        <authorList>
            <person name="Zhirakovskaya E."/>
        </authorList>
    </citation>
    <scope>NUCLEOTIDE SEQUENCE</scope>
</reference>
<protein>
    <recommendedName>
        <fullName evidence="2">Response regulatory domain-containing protein</fullName>
    </recommendedName>
</protein>
<dbReference type="InterPro" id="IPR001789">
    <property type="entry name" value="Sig_transdc_resp-reg_receiver"/>
</dbReference>
<dbReference type="GO" id="GO:0000160">
    <property type="term" value="P:phosphorelay signal transduction system"/>
    <property type="evidence" value="ECO:0007669"/>
    <property type="project" value="InterPro"/>
</dbReference>
<name>A0A3B0TT02_9ZZZZ</name>
<evidence type="ECO:0000259" key="2">
    <source>
        <dbReference type="PROSITE" id="PS50110"/>
    </source>
</evidence>
<feature type="domain" description="Response regulatory" evidence="2">
    <location>
        <begin position="8"/>
        <end position="122"/>
    </location>
</feature>
<keyword evidence="1" id="KW-0812">Transmembrane</keyword>
<evidence type="ECO:0000256" key="1">
    <source>
        <dbReference type="SAM" id="Phobius"/>
    </source>
</evidence>
<sequence length="168" mass="19086">MQNTRNPLIFVVIESKIYNNLVVGFLKSKKYRNIMSFTSGAECINNIHLKPDIIISSYAMEDMNGLEIMKLAKEKDPEVDFFFLSAQNNVDVAVNLVKRGAYDYIVKDDKALDRLAKSIENAINVTKSVKVQQGFKIGVIGFFIILFIIILIILSLAIFFPDDFSFTF</sequence>
<dbReference type="SUPFAM" id="SSF52172">
    <property type="entry name" value="CheY-like"/>
    <property type="match status" value="1"/>
</dbReference>
<dbReference type="Gene3D" id="3.40.50.2300">
    <property type="match status" value="1"/>
</dbReference>
<keyword evidence="1" id="KW-0472">Membrane</keyword>
<keyword evidence="1" id="KW-1133">Transmembrane helix</keyword>
<dbReference type="SMART" id="SM00448">
    <property type="entry name" value="REC"/>
    <property type="match status" value="1"/>
</dbReference>
<organism evidence="3">
    <name type="scientific">hydrothermal vent metagenome</name>
    <dbReference type="NCBI Taxonomy" id="652676"/>
    <lineage>
        <taxon>unclassified sequences</taxon>
        <taxon>metagenomes</taxon>
        <taxon>ecological metagenomes</taxon>
    </lineage>
</organism>
<dbReference type="CDD" id="cd00156">
    <property type="entry name" value="REC"/>
    <property type="match status" value="1"/>
</dbReference>
<accession>A0A3B0TT02</accession>
<dbReference type="Pfam" id="PF00072">
    <property type="entry name" value="Response_reg"/>
    <property type="match status" value="1"/>
</dbReference>
<dbReference type="InterPro" id="IPR011006">
    <property type="entry name" value="CheY-like_superfamily"/>
</dbReference>
<evidence type="ECO:0000313" key="3">
    <source>
        <dbReference type="EMBL" id="VAW21108.1"/>
    </source>
</evidence>
<feature type="transmembrane region" description="Helical" evidence="1">
    <location>
        <begin position="137"/>
        <end position="160"/>
    </location>
</feature>
<dbReference type="AlphaFoldDB" id="A0A3B0TT02"/>
<gene>
    <name evidence="3" type="ORF">MNBD_BACTEROID01-2348</name>
</gene>
<dbReference type="EMBL" id="UOEP01000136">
    <property type="protein sequence ID" value="VAW21108.1"/>
    <property type="molecule type" value="Genomic_DNA"/>
</dbReference>
<dbReference type="PROSITE" id="PS50110">
    <property type="entry name" value="RESPONSE_REGULATORY"/>
    <property type="match status" value="1"/>
</dbReference>
<proteinExistence type="predicted"/>